<gene>
    <name evidence="1" type="ORF">KL86DES1_21657</name>
</gene>
<evidence type="ECO:0000313" key="1">
    <source>
        <dbReference type="EMBL" id="SCM73977.1"/>
    </source>
</evidence>
<proteinExistence type="predicted"/>
<reference evidence="1" key="1">
    <citation type="submission" date="2016-08" db="EMBL/GenBank/DDBJ databases">
        <authorList>
            <person name="Seilhamer J.J."/>
        </authorList>
    </citation>
    <scope>NUCLEOTIDE SEQUENCE</scope>
    <source>
        <strain evidence="1">86-1</strain>
    </source>
</reference>
<accession>A0A212L908</accession>
<protein>
    <submittedName>
        <fullName evidence="1">Uncharacterized protein</fullName>
    </submittedName>
</protein>
<dbReference type="AlphaFoldDB" id="A0A212L908"/>
<sequence>MPRILVRYIITYLNNGMINLFF</sequence>
<name>A0A212L908_9BACT</name>
<dbReference type="EMBL" id="FMJC01000002">
    <property type="protein sequence ID" value="SCM73977.1"/>
    <property type="molecule type" value="Genomic_DNA"/>
</dbReference>
<organism evidence="1">
    <name type="scientific">uncultured Desulfovibrio sp</name>
    <dbReference type="NCBI Taxonomy" id="167968"/>
    <lineage>
        <taxon>Bacteria</taxon>
        <taxon>Pseudomonadati</taxon>
        <taxon>Thermodesulfobacteriota</taxon>
        <taxon>Desulfovibrionia</taxon>
        <taxon>Desulfovibrionales</taxon>
        <taxon>Desulfovibrionaceae</taxon>
        <taxon>Desulfovibrio</taxon>
        <taxon>environmental samples</taxon>
    </lineage>
</organism>